<accession>A0A379T0T4</accession>
<name>A0A379T0T4_SALER</name>
<gene>
    <name evidence="1" type="ORF">NCTC7304_03692</name>
</gene>
<organism evidence="1 2">
    <name type="scientific">Salmonella enterica subsp. arizonae</name>
    <dbReference type="NCBI Taxonomy" id="59203"/>
    <lineage>
        <taxon>Bacteria</taxon>
        <taxon>Pseudomonadati</taxon>
        <taxon>Pseudomonadota</taxon>
        <taxon>Gammaproteobacteria</taxon>
        <taxon>Enterobacterales</taxon>
        <taxon>Enterobacteriaceae</taxon>
        <taxon>Salmonella</taxon>
    </lineage>
</organism>
<sequence length="201" mass="22159">MPVHSTPILFNTPNEVIYASICRIAPAISRPDIRNISAPYPVWLWYCELTLKQIRQACMLLTDIFVLMFSGLTTAQVQIFHQTPGTVTAHRDAVLGQHFSQSTRACRATALVPRPAYFAVQPDAHRINGIALFSPVPVTATVYFQNGTKADNRVVVTQSGSYREPFSESDIKSAVAFLISYFVPPDGEPAFPARGYVAGLE</sequence>
<dbReference type="Proteomes" id="UP000254762">
    <property type="component" value="Unassembled WGS sequence"/>
</dbReference>
<proteinExistence type="predicted"/>
<dbReference type="EMBL" id="UGXD01000002">
    <property type="protein sequence ID" value="SUG34190.1"/>
    <property type="molecule type" value="Genomic_DNA"/>
</dbReference>
<reference evidence="1 2" key="1">
    <citation type="submission" date="2018-06" db="EMBL/GenBank/DDBJ databases">
        <authorList>
            <consortium name="Pathogen Informatics"/>
            <person name="Doyle S."/>
        </authorList>
    </citation>
    <scope>NUCLEOTIDE SEQUENCE [LARGE SCALE GENOMIC DNA]</scope>
    <source>
        <strain evidence="1 2">NCTC7304</strain>
    </source>
</reference>
<protein>
    <submittedName>
        <fullName evidence="1">Uncharacterized protein</fullName>
    </submittedName>
</protein>
<evidence type="ECO:0000313" key="1">
    <source>
        <dbReference type="EMBL" id="SUG34190.1"/>
    </source>
</evidence>
<dbReference type="AlphaFoldDB" id="A0A379T0T4"/>
<evidence type="ECO:0000313" key="2">
    <source>
        <dbReference type="Proteomes" id="UP000254762"/>
    </source>
</evidence>